<dbReference type="AlphaFoldDB" id="A0AAQ1GJG5"/>
<proteinExistence type="predicted"/>
<protein>
    <submittedName>
        <fullName evidence="1">Very-short-patch-repair endonuclease</fullName>
    </submittedName>
</protein>
<dbReference type="GO" id="GO:0004519">
    <property type="term" value="F:endonuclease activity"/>
    <property type="evidence" value="ECO:0007669"/>
    <property type="project" value="UniProtKB-KW"/>
</dbReference>
<dbReference type="EMBL" id="FNZM01000013">
    <property type="protein sequence ID" value="SEK02702.1"/>
    <property type="molecule type" value="Genomic_DNA"/>
</dbReference>
<comment type="caution">
    <text evidence="1">The sequence shown here is derived from an EMBL/GenBank/DDBJ whole genome shotgun (WGS) entry which is preliminary data.</text>
</comment>
<name>A0AAQ1GJG5_9BURK</name>
<keyword evidence="1" id="KW-0255">Endonuclease</keyword>
<keyword evidence="1" id="KW-0540">Nuclease</keyword>
<organism evidence="1 2">
    <name type="scientific">Paraburkholderia tropica</name>
    <dbReference type="NCBI Taxonomy" id="92647"/>
    <lineage>
        <taxon>Bacteria</taxon>
        <taxon>Pseudomonadati</taxon>
        <taxon>Pseudomonadota</taxon>
        <taxon>Betaproteobacteria</taxon>
        <taxon>Burkholderiales</taxon>
        <taxon>Burkholderiaceae</taxon>
        <taxon>Paraburkholderia</taxon>
    </lineage>
</organism>
<evidence type="ECO:0000313" key="1">
    <source>
        <dbReference type="EMBL" id="SEK02702.1"/>
    </source>
</evidence>
<dbReference type="Proteomes" id="UP000183529">
    <property type="component" value="Unassembled WGS sequence"/>
</dbReference>
<sequence>MNPIPGTVRFSDIRDALVRRFEVNGTHTFEPVSGSMPRAEQGEAIKRNYATFETRVRLGVDDWKGFCPYEIADWAVVLTVPEFGAWQDIRSCGLPLWPRLPVGEFTVSFGNPQAKVALQVGTEYDGISADELRADHWLTQIGWRVFRVPFENCLRVMDTPSDVVEREGEVSDHYRAQYLTETLAGTIQDLRHALISASARIR</sequence>
<keyword evidence="1" id="KW-0378">Hydrolase</keyword>
<reference evidence="1 2" key="1">
    <citation type="submission" date="2016-10" db="EMBL/GenBank/DDBJ databases">
        <authorList>
            <person name="Varghese N."/>
            <person name="Submissions S."/>
        </authorList>
    </citation>
    <scope>NUCLEOTIDE SEQUENCE [LARGE SCALE GENOMIC DNA]</scope>
    <source>
        <strain evidence="1 2">LMG 22274</strain>
    </source>
</reference>
<accession>A0AAQ1GJG5</accession>
<dbReference type="RefSeq" id="WP_074985428.1">
    <property type="nucleotide sequence ID" value="NZ_CADFGN010000001.1"/>
</dbReference>
<evidence type="ECO:0000313" key="2">
    <source>
        <dbReference type="Proteomes" id="UP000183529"/>
    </source>
</evidence>
<gene>
    <name evidence="1" type="ORF">SAMN05216550_113203</name>
</gene>